<dbReference type="SUPFAM" id="SSF48452">
    <property type="entry name" value="TPR-like"/>
    <property type="match status" value="1"/>
</dbReference>
<dbReference type="SMART" id="SM00028">
    <property type="entry name" value="TPR"/>
    <property type="match status" value="3"/>
</dbReference>
<gene>
    <name evidence="1" type="ORF">GCM10011503_13960</name>
</gene>
<dbReference type="RefSeq" id="WP_158084662.1">
    <property type="nucleotide sequence ID" value="NZ_BMKF01000001.1"/>
</dbReference>
<dbReference type="EMBL" id="BMKF01000001">
    <property type="protein sequence ID" value="GGB66364.1"/>
    <property type="molecule type" value="Genomic_DNA"/>
</dbReference>
<sequence>MRTDVDELIKRVYIARRDDNPDEAHLLATDALEYARSTRDPETIVRALMAKGQCYRDEGRFDDAERLYVEAANLCRREDVPQLVVAHVIRHLGDVTAELGRFGLAKTHYQEALDLYREIEDLPAGTLANAIRPLARLHDMLDDHVEAIDCWREARGLYEKARISSGVEECTRRLNGAG</sequence>
<proteinExistence type="predicted"/>
<organism evidence="1 2">
    <name type="scientific">Henriciella pelagia</name>
    <dbReference type="NCBI Taxonomy" id="1977912"/>
    <lineage>
        <taxon>Bacteria</taxon>
        <taxon>Pseudomonadati</taxon>
        <taxon>Pseudomonadota</taxon>
        <taxon>Alphaproteobacteria</taxon>
        <taxon>Hyphomonadales</taxon>
        <taxon>Hyphomonadaceae</taxon>
        <taxon>Henriciella</taxon>
    </lineage>
</organism>
<accession>A0ABQ1JDR8</accession>
<dbReference type="InterPro" id="IPR019734">
    <property type="entry name" value="TPR_rpt"/>
</dbReference>
<evidence type="ECO:0008006" key="3">
    <source>
        <dbReference type="Google" id="ProtNLM"/>
    </source>
</evidence>
<evidence type="ECO:0000313" key="2">
    <source>
        <dbReference type="Proteomes" id="UP000628854"/>
    </source>
</evidence>
<name>A0ABQ1JDR8_9PROT</name>
<evidence type="ECO:0000313" key="1">
    <source>
        <dbReference type="EMBL" id="GGB66364.1"/>
    </source>
</evidence>
<dbReference type="Proteomes" id="UP000628854">
    <property type="component" value="Unassembled WGS sequence"/>
</dbReference>
<dbReference type="Pfam" id="PF13424">
    <property type="entry name" value="TPR_12"/>
    <property type="match status" value="1"/>
</dbReference>
<dbReference type="Gene3D" id="1.25.40.10">
    <property type="entry name" value="Tetratricopeptide repeat domain"/>
    <property type="match status" value="1"/>
</dbReference>
<dbReference type="InterPro" id="IPR011990">
    <property type="entry name" value="TPR-like_helical_dom_sf"/>
</dbReference>
<reference evidence="2" key="1">
    <citation type="journal article" date="2019" name="Int. J. Syst. Evol. Microbiol.">
        <title>The Global Catalogue of Microorganisms (GCM) 10K type strain sequencing project: providing services to taxonomists for standard genome sequencing and annotation.</title>
        <authorList>
            <consortium name="The Broad Institute Genomics Platform"/>
            <consortium name="The Broad Institute Genome Sequencing Center for Infectious Disease"/>
            <person name="Wu L."/>
            <person name="Ma J."/>
        </authorList>
    </citation>
    <scope>NUCLEOTIDE SEQUENCE [LARGE SCALE GENOMIC DNA]</scope>
    <source>
        <strain evidence="2">CGMCC 1.15928</strain>
    </source>
</reference>
<protein>
    <recommendedName>
        <fullName evidence="3">Tetratricopeptide repeat protein</fullName>
    </recommendedName>
</protein>
<comment type="caution">
    <text evidence="1">The sequence shown here is derived from an EMBL/GenBank/DDBJ whole genome shotgun (WGS) entry which is preliminary data.</text>
</comment>
<keyword evidence="2" id="KW-1185">Reference proteome</keyword>